<dbReference type="AlphaFoldDB" id="A0AAE9D6M3"/>
<gene>
    <name evidence="2" type="ORF">L3Y34_004004</name>
</gene>
<dbReference type="SUPFAM" id="SSF56300">
    <property type="entry name" value="Metallo-dependent phosphatases"/>
    <property type="match status" value="1"/>
</dbReference>
<accession>A0AAE9D6M3</accession>
<dbReference type="EMBL" id="CP090894">
    <property type="protein sequence ID" value="ULT94957.1"/>
    <property type="molecule type" value="Genomic_DNA"/>
</dbReference>
<dbReference type="PRINTS" id="PR00114">
    <property type="entry name" value="STPHPHTASE"/>
</dbReference>
<dbReference type="Pfam" id="PF00149">
    <property type="entry name" value="Metallophos"/>
    <property type="match status" value="1"/>
</dbReference>
<dbReference type="InterPro" id="IPR050341">
    <property type="entry name" value="PP1_catalytic_subunit"/>
</dbReference>
<dbReference type="GO" id="GO:0016787">
    <property type="term" value="F:hydrolase activity"/>
    <property type="evidence" value="ECO:0007669"/>
    <property type="project" value="InterPro"/>
</dbReference>
<name>A0AAE9D6M3_CAEBR</name>
<feature type="domain" description="Serine/threonine specific protein phosphatases" evidence="1">
    <location>
        <begin position="16"/>
        <end position="245"/>
    </location>
</feature>
<dbReference type="Proteomes" id="UP000827892">
    <property type="component" value="Chromosome IV"/>
</dbReference>
<proteinExistence type="predicted"/>
<evidence type="ECO:0000259" key="1">
    <source>
        <dbReference type="SMART" id="SM00156"/>
    </source>
</evidence>
<sequence>MLHPERLNDDQKVKDIAWYEVDQLCNEVIVNLMNEQNLVSVSVPVTIVGDIHGNFHDLYRALLARTNPDMIEERTSVKVRPFARDRFIFLGDYINVGKRSIECLCLLFALKTSLEELTPFYANKLQKKFEEVFSWMPLAAVVGEKIFCVHGGISPHLDSLKDIDKIPRPLLDVKENILATDLIYSDPLDYEFLHVPKIEPIFEANYLRHAGVLFNEATVEEFCERTGMKLIVRSHTVSIIFFNLF</sequence>
<protein>
    <recommendedName>
        <fullName evidence="1">Serine/threonine specific protein phosphatases domain-containing protein</fullName>
    </recommendedName>
</protein>
<reference evidence="2 3" key="1">
    <citation type="submission" date="2022-05" db="EMBL/GenBank/DDBJ databases">
        <title>Chromosome-level reference genomes for two strains of Caenorhabditis briggsae: an improved platform for comparative genomics.</title>
        <authorList>
            <person name="Stevens L."/>
            <person name="Andersen E.C."/>
        </authorList>
    </citation>
    <scope>NUCLEOTIDE SEQUENCE [LARGE SCALE GENOMIC DNA]</scope>
    <source>
        <strain evidence="2">QX1410_ONT</strain>
        <tissue evidence="2">Whole-organism</tissue>
    </source>
</reference>
<dbReference type="Gene3D" id="3.60.21.10">
    <property type="match status" value="2"/>
</dbReference>
<dbReference type="PANTHER" id="PTHR11668:SF311">
    <property type="entry name" value="SERINE_THREONINE SPECIFIC PROTEIN PHOSPHATASES DOMAIN-CONTAINING PROTEIN"/>
    <property type="match status" value="1"/>
</dbReference>
<dbReference type="InterPro" id="IPR006186">
    <property type="entry name" value="Ser/Thr-sp_prot-phosphatase"/>
</dbReference>
<dbReference type="InterPro" id="IPR004843">
    <property type="entry name" value="Calcineurin-like_PHP"/>
</dbReference>
<evidence type="ECO:0000313" key="3">
    <source>
        <dbReference type="Proteomes" id="UP000827892"/>
    </source>
</evidence>
<evidence type="ECO:0000313" key="2">
    <source>
        <dbReference type="EMBL" id="ULT94957.1"/>
    </source>
</evidence>
<dbReference type="PANTHER" id="PTHR11668">
    <property type="entry name" value="SERINE/THREONINE PROTEIN PHOSPHATASE"/>
    <property type="match status" value="1"/>
</dbReference>
<dbReference type="SMART" id="SM00156">
    <property type="entry name" value="PP2Ac"/>
    <property type="match status" value="1"/>
</dbReference>
<dbReference type="InterPro" id="IPR029052">
    <property type="entry name" value="Metallo-depent_PP-like"/>
</dbReference>
<organism evidence="2 3">
    <name type="scientific">Caenorhabditis briggsae</name>
    <dbReference type="NCBI Taxonomy" id="6238"/>
    <lineage>
        <taxon>Eukaryota</taxon>
        <taxon>Metazoa</taxon>
        <taxon>Ecdysozoa</taxon>
        <taxon>Nematoda</taxon>
        <taxon>Chromadorea</taxon>
        <taxon>Rhabditida</taxon>
        <taxon>Rhabditina</taxon>
        <taxon>Rhabditomorpha</taxon>
        <taxon>Rhabditoidea</taxon>
        <taxon>Rhabditidae</taxon>
        <taxon>Peloderinae</taxon>
        <taxon>Caenorhabditis</taxon>
    </lineage>
</organism>
<dbReference type="CDD" id="cd00144">
    <property type="entry name" value="MPP_PPP_family"/>
    <property type="match status" value="1"/>
</dbReference>